<dbReference type="GO" id="GO:0016020">
    <property type="term" value="C:membrane"/>
    <property type="evidence" value="ECO:0007669"/>
    <property type="project" value="UniProtKB-SubCell"/>
</dbReference>
<organism evidence="7">
    <name type="scientific">Diabrotica virgifera virgifera</name>
    <name type="common">western corn rootworm</name>
    <dbReference type="NCBI Taxonomy" id="50390"/>
    <lineage>
        <taxon>Eukaryota</taxon>
        <taxon>Metazoa</taxon>
        <taxon>Ecdysozoa</taxon>
        <taxon>Arthropoda</taxon>
        <taxon>Hexapoda</taxon>
        <taxon>Insecta</taxon>
        <taxon>Pterygota</taxon>
        <taxon>Neoptera</taxon>
        <taxon>Endopterygota</taxon>
        <taxon>Coleoptera</taxon>
        <taxon>Polyphaga</taxon>
        <taxon>Cucujiformia</taxon>
        <taxon>Chrysomeloidea</taxon>
        <taxon>Chrysomelidae</taxon>
        <taxon>Galerucinae</taxon>
        <taxon>Diabroticina</taxon>
        <taxon>Diabroticites</taxon>
        <taxon>Diabrotica</taxon>
    </lineage>
</organism>
<dbReference type="GO" id="GO:0015020">
    <property type="term" value="F:glucuronosyltransferase activity"/>
    <property type="evidence" value="ECO:0007669"/>
    <property type="project" value="UniProtKB-EC"/>
</dbReference>
<feature type="transmembrane region" description="Helical" evidence="5">
    <location>
        <begin position="471"/>
        <end position="498"/>
    </location>
</feature>
<proteinExistence type="inferred from homology"/>
<dbReference type="RefSeq" id="XP_028141539.1">
    <property type="nucleotide sequence ID" value="XM_028285738.1"/>
</dbReference>
<feature type="signal peptide" evidence="5">
    <location>
        <begin position="1"/>
        <end position="19"/>
    </location>
</feature>
<comment type="subcellular location">
    <subcellularLocation>
        <location evidence="5">Membrane</location>
        <topology evidence="5">Single-pass membrane protein</topology>
    </subcellularLocation>
</comment>
<evidence type="ECO:0000256" key="2">
    <source>
        <dbReference type="ARBA" id="ARBA00022676"/>
    </source>
</evidence>
<keyword evidence="5" id="KW-1133">Transmembrane helix</keyword>
<feature type="chain" id="PRO_5044518989" description="UDP-glucuronosyltransferase" evidence="5">
    <location>
        <begin position="20"/>
        <end position="515"/>
    </location>
</feature>
<evidence type="ECO:0000313" key="8">
    <source>
        <dbReference type="RefSeq" id="XP_028141539.1"/>
    </source>
</evidence>
<dbReference type="PANTHER" id="PTHR48043">
    <property type="entry name" value="EG:EG0003.4 PROTEIN-RELATED"/>
    <property type="match status" value="1"/>
</dbReference>
<dbReference type="RefSeq" id="XP_028141537.1">
    <property type="nucleotide sequence ID" value="XM_028285736.1"/>
</dbReference>
<sequence>MKAHLLLIFALKIICNVGGYEVLVVFPSPVPSHYILGNALARGLANAGHSVTMVSPYEEKDPPKNGSYKDVVLTGIFDMMRELNPPQWMEFGAMNPVEIIYRTHAPGHATTNFTLRHPNFQKLLNSGQNFDVIILEQFVNDALKALGCHFNAPVIPLSTCTPSMWVNLPAGNPEVPSYMPDLYQDFPTKMNIWQRGMNSLFIVARRILNDFVFLPVQEEFVNEHFPHCAKGREFYYNVSLTLVNHHETINGARPFVPSMVAIAGFHLNPPKKLPNEMQTFLDEAKEGVIYFSLGTNVNPSSLGNATVEAIVSALEKRKEKVLWKWDDTAFSSKPANFKVGKWFSQQDILAHPNVKLFITHAGLLSLQEAVYNAVPVLTLPVFADQFRNGILMEENGMGLNLPIRTVTEPALADKIERIISDSKYKETMRKRSKLFRSRPVNPLDLAIFWVEHVAEHKGAPHLRVDYLNYEWYKILLLDVIALFSTIALIAAVIAYFVLRRLLKMLLGSNEKVKRQ</sequence>
<name>A0A6P7G3E2_DIAVI</name>
<dbReference type="SUPFAM" id="SSF53756">
    <property type="entry name" value="UDP-Glycosyltransferase/glycogen phosphorylase"/>
    <property type="match status" value="1"/>
</dbReference>
<keyword evidence="2 4" id="KW-0328">Glycosyltransferase</keyword>
<keyword evidence="5" id="KW-0472">Membrane</keyword>
<dbReference type="CDD" id="cd03784">
    <property type="entry name" value="GT1_Gtf-like"/>
    <property type="match status" value="1"/>
</dbReference>
<evidence type="ECO:0000313" key="9">
    <source>
        <dbReference type="RefSeq" id="XP_028141540.1"/>
    </source>
</evidence>
<comment type="catalytic activity">
    <reaction evidence="5">
        <text>glucuronate acceptor + UDP-alpha-D-glucuronate = acceptor beta-D-glucuronoside + UDP + H(+)</text>
        <dbReference type="Rhea" id="RHEA:21032"/>
        <dbReference type="ChEBI" id="CHEBI:15378"/>
        <dbReference type="ChEBI" id="CHEBI:58052"/>
        <dbReference type="ChEBI" id="CHEBI:58223"/>
        <dbReference type="ChEBI" id="CHEBI:132367"/>
        <dbReference type="ChEBI" id="CHEBI:132368"/>
        <dbReference type="EC" id="2.4.1.17"/>
    </reaction>
</comment>
<evidence type="ECO:0000256" key="5">
    <source>
        <dbReference type="RuleBase" id="RU362059"/>
    </source>
</evidence>
<dbReference type="PANTHER" id="PTHR48043:SF159">
    <property type="entry name" value="EG:EG0003.4 PROTEIN-RELATED"/>
    <property type="match status" value="1"/>
</dbReference>
<gene>
    <name evidence="6 7 8 9" type="primary">LOC114335495</name>
</gene>
<dbReference type="RefSeq" id="XP_028141540.1">
    <property type="nucleotide sequence ID" value="XM_028285739.1"/>
</dbReference>
<evidence type="ECO:0000256" key="4">
    <source>
        <dbReference type="RuleBase" id="RU003718"/>
    </source>
</evidence>
<dbReference type="Gene3D" id="3.40.50.2000">
    <property type="entry name" value="Glycogen Phosphorylase B"/>
    <property type="match status" value="1"/>
</dbReference>
<dbReference type="InterPro" id="IPR035595">
    <property type="entry name" value="UDP_glycos_trans_CS"/>
</dbReference>
<dbReference type="EC" id="2.4.1.17" evidence="5"/>
<keyword evidence="5" id="KW-0812">Transmembrane</keyword>
<dbReference type="InterPro" id="IPR050271">
    <property type="entry name" value="UDP-glycosyltransferase"/>
</dbReference>
<keyword evidence="3 4" id="KW-0808">Transferase</keyword>
<keyword evidence="5" id="KW-0732">Signal</keyword>
<comment type="similarity">
    <text evidence="1 4">Belongs to the UDP-glycosyltransferase family.</text>
</comment>
<dbReference type="FunFam" id="3.40.50.2000:FF:000050">
    <property type="entry name" value="UDP-glucuronosyltransferase"/>
    <property type="match status" value="1"/>
</dbReference>
<evidence type="ECO:0000256" key="3">
    <source>
        <dbReference type="ARBA" id="ARBA00022679"/>
    </source>
</evidence>
<dbReference type="InterPro" id="IPR002213">
    <property type="entry name" value="UDP_glucos_trans"/>
</dbReference>
<accession>A0A6P7G3E2</accession>
<reference evidence="6 7" key="1">
    <citation type="submission" date="2025-04" db="UniProtKB">
        <authorList>
            <consortium name="RefSeq"/>
        </authorList>
    </citation>
    <scope>IDENTIFICATION</scope>
    <source>
        <tissue evidence="6 7">Whole insect</tissue>
    </source>
</reference>
<evidence type="ECO:0000313" key="6">
    <source>
        <dbReference type="RefSeq" id="XP_028141536.1"/>
    </source>
</evidence>
<evidence type="ECO:0000256" key="1">
    <source>
        <dbReference type="ARBA" id="ARBA00009995"/>
    </source>
</evidence>
<dbReference type="RefSeq" id="XP_028141536.1">
    <property type="nucleotide sequence ID" value="XM_028285735.1"/>
</dbReference>
<evidence type="ECO:0000313" key="7">
    <source>
        <dbReference type="RefSeq" id="XP_028141537.1"/>
    </source>
</evidence>
<dbReference type="AlphaFoldDB" id="A0A6P7G3E2"/>
<dbReference type="PROSITE" id="PS00375">
    <property type="entry name" value="UDPGT"/>
    <property type="match status" value="1"/>
</dbReference>
<protein>
    <recommendedName>
        <fullName evidence="5">UDP-glucuronosyltransferase</fullName>
        <ecNumber evidence="5">2.4.1.17</ecNumber>
    </recommendedName>
</protein>
<dbReference type="Pfam" id="PF00201">
    <property type="entry name" value="UDPGT"/>
    <property type="match status" value="1"/>
</dbReference>